<comment type="caution">
    <text evidence="2">The sequence shown here is derived from an EMBL/GenBank/DDBJ whole genome shotgun (WGS) entry which is preliminary data.</text>
</comment>
<gene>
    <name evidence="2" type="ORF">HQN59_12505</name>
</gene>
<dbReference type="Gene3D" id="3.90.1300.10">
    <property type="entry name" value="Amidase signature (AS) domain"/>
    <property type="match status" value="1"/>
</dbReference>
<dbReference type="InterPro" id="IPR036928">
    <property type="entry name" value="AS_sf"/>
</dbReference>
<proteinExistence type="predicted"/>
<dbReference type="AlphaFoldDB" id="A0A7Y6NNQ6"/>
<accession>A0A7Y6NNQ6</accession>
<feature type="domain" description="Amidase" evidence="1">
    <location>
        <begin position="26"/>
        <end position="440"/>
    </location>
</feature>
<dbReference type="SUPFAM" id="SSF75304">
    <property type="entry name" value="Amidase signature (AS) enzymes"/>
    <property type="match status" value="1"/>
</dbReference>
<dbReference type="InterPro" id="IPR000120">
    <property type="entry name" value="Amidase"/>
</dbReference>
<sequence length="471" mass="49505">MAEPTDLSIREAAVLLRDGRLSPVDYVTACLARIDRYDHALDAFIRVDREGALNAARDAEREIVAGRWRGPLHGVPVAIKDIVDVAGQATTAHSRVRIDHVATADAHVVAKLRAAGAIVIGKTALHEFATGGPSFDLPWPPARNPWLRTHHPGGSSSGSGVAVAAGFVPCAIGTDTGGSVRHPATVCGITGMKATYGVVGRSGAFPLAFSLDHVGPLTRDVADGALVLEAISGRDPADPASVDHAAPAFGAGLKDGVRGLRIGVLEEFGAGASAEIARAFRQACRVFEQLGAELVPIGLSPLDTYVGCGRLILQAESYAVHERWLRTRIGDYGQRGRTRLLPGAFISAADYLHAQQMRGALAREFAAALAGVDAALCVSSLELPCAIDDEAEVDRTYDRQARTPFNLTGTPALAIPMGFASSGLPMGLQVVGKAFDESMVYRVAHAYEAATDWHRRRPDLDAALAASPASA</sequence>
<dbReference type="InterPro" id="IPR020556">
    <property type="entry name" value="Amidase_CS"/>
</dbReference>
<keyword evidence="3" id="KW-1185">Reference proteome</keyword>
<evidence type="ECO:0000313" key="3">
    <source>
        <dbReference type="Proteomes" id="UP000529637"/>
    </source>
</evidence>
<reference evidence="2 3" key="1">
    <citation type="submission" date="2020-06" db="EMBL/GenBank/DDBJ databases">
        <title>Schlegella sp. ID0723 isolated from air conditioner.</title>
        <authorList>
            <person name="Kim D.Y."/>
            <person name="Kim D.-U."/>
        </authorList>
    </citation>
    <scope>NUCLEOTIDE SEQUENCE [LARGE SCALE GENOMIC DNA]</scope>
    <source>
        <strain evidence="2 3">ID0723</strain>
    </source>
</reference>
<dbReference type="GO" id="GO:0003824">
    <property type="term" value="F:catalytic activity"/>
    <property type="evidence" value="ECO:0007669"/>
    <property type="project" value="InterPro"/>
</dbReference>
<dbReference type="Proteomes" id="UP000529637">
    <property type="component" value="Unassembled WGS sequence"/>
</dbReference>
<dbReference type="PANTHER" id="PTHR11895:SF176">
    <property type="entry name" value="AMIDASE AMID-RELATED"/>
    <property type="match status" value="1"/>
</dbReference>
<organism evidence="2 3">
    <name type="scientific">Piscinibacter koreensis</name>
    <dbReference type="NCBI Taxonomy" id="2742824"/>
    <lineage>
        <taxon>Bacteria</taxon>
        <taxon>Pseudomonadati</taxon>
        <taxon>Pseudomonadota</taxon>
        <taxon>Betaproteobacteria</taxon>
        <taxon>Burkholderiales</taxon>
        <taxon>Sphaerotilaceae</taxon>
        <taxon>Piscinibacter</taxon>
    </lineage>
</organism>
<dbReference type="InterPro" id="IPR023631">
    <property type="entry name" value="Amidase_dom"/>
</dbReference>
<name>A0A7Y6NNQ6_9BURK</name>
<evidence type="ECO:0000259" key="1">
    <source>
        <dbReference type="Pfam" id="PF01425"/>
    </source>
</evidence>
<evidence type="ECO:0000313" key="2">
    <source>
        <dbReference type="EMBL" id="NUZ06583.1"/>
    </source>
</evidence>
<dbReference type="PANTHER" id="PTHR11895">
    <property type="entry name" value="TRANSAMIDASE"/>
    <property type="match status" value="1"/>
</dbReference>
<dbReference type="PROSITE" id="PS00571">
    <property type="entry name" value="AMIDASES"/>
    <property type="match status" value="1"/>
</dbReference>
<dbReference type="RefSeq" id="WP_176069430.1">
    <property type="nucleotide sequence ID" value="NZ_JABWMJ010000005.1"/>
</dbReference>
<dbReference type="EMBL" id="JABWMJ010000005">
    <property type="protein sequence ID" value="NUZ06583.1"/>
    <property type="molecule type" value="Genomic_DNA"/>
</dbReference>
<dbReference type="Pfam" id="PF01425">
    <property type="entry name" value="Amidase"/>
    <property type="match status" value="1"/>
</dbReference>
<protein>
    <submittedName>
        <fullName evidence="2">Amidase</fullName>
    </submittedName>
</protein>